<name>A0A3A4AZD1_9ACTN</name>
<evidence type="ECO:0008006" key="5">
    <source>
        <dbReference type="Google" id="ProtNLM"/>
    </source>
</evidence>
<protein>
    <recommendedName>
        <fullName evidence="5">DUF4352 domain-containing protein</fullName>
    </recommendedName>
</protein>
<dbReference type="AlphaFoldDB" id="A0A3A4AZD1"/>
<dbReference type="PROSITE" id="PS51257">
    <property type="entry name" value="PROKAR_LIPOPROTEIN"/>
    <property type="match status" value="1"/>
</dbReference>
<evidence type="ECO:0000256" key="1">
    <source>
        <dbReference type="SAM" id="MobiDB-lite"/>
    </source>
</evidence>
<feature type="chain" id="PRO_5039386205" description="DUF4352 domain-containing protein" evidence="2">
    <location>
        <begin position="23"/>
        <end position="183"/>
    </location>
</feature>
<keyword evidence="2" id="KW-0732">Signal</keyword>
<dbReference type="EMBL" id="QZEY01000014">
    <property type="protein sequence ID" value="RJL24732.1"/>
    <property type="molecule type" value="Genomic_DNA"/>
</dbReference>
<dbReference type="Proteomes" id="UP000265768">
    <property type="component" value="Unassembled WGS sequence"/>
</dbReference>
<keyword evidence="4" id="KW-1185">Reference proteome</keyword>
<accession>A0A3A4AZD1</accession>
<feature type="region of interest" description="Disordered" evidence="1">
    <location>
        <begin position="25"/>
        <end position="57"/>
    </location>
</feature>
<sequence>MPPTARALPALALAATALTACTGTPPAAAPSPAARPTYELPARPVRSDETPLKLPPVRDGETEFTLIGIASGITSISGSHAEFTPKGVYTRVRVSVANNGRSSVLFRTGRQELLAGGRVVTPDYDAMNIRRQPESFTLGSDMRAEFDLWYLLPPGTRPTAMRLYGGASLYDMKDEEGARVAIP</sequence>
<evidence type="ECO:0000313" key="3">
    <source>
        <dbReference type="EMBL" id="RJL24732.1"/>
    </source>
</evidence>
<proteinExistence type="predicted"/>
<dbReference type="OrthoDB" id="4554997at2"/>
<evidence type="ECO:0000256" key="2">
    <source>
        <dbReference type="SAM" id="SignalP"/>
    </source>
</evidence>
<gene>
    <name evidence="3" type="ORF">D5H75_28475</name>
</gene>
<feature type="compositionally biased region" description="Low complexity" evidence="1">
    <location>
        <begin position="25"/>
        <end position="37"/>
    </location>
</feature>
<comment type="caution">
    <text evidence="3">The sequence shown here is derived from an EMBL/GenBank/DDBJ whole genome shotgun (WGS) entry which is preliminary data.</text>
</comment>
<organism evidence="3 4">
    <name type="scientific">Bailinhaonella thermotolerans</name>
    <dbReference type="NCBI Taxonomy" id="1070861"/>
    <lineage>
        <taxon>Bacteria</taxon>
        <taxon>Bacillati</taxon>
        <taxon>Actinomycetota</taxon>
        <taxon>Actinomycetes</taxon>
        <taxon>Streptosporangiales</taxon>
        <taxon>Streptosporangiaceae</taxon>
        <taxon>Bailinhaonella</taxon>
    </lineage>
</organism>
<feature type="compositionally biased region" description="Basic and acidic residues" evidence="1">
    <location>
        <begin position="45"/>
        <end position="57"/>
    </location>
</feature>
<reference evidence="3 4" key="1">
    <citation type="submission" date="2018-09" db="EMBL/GenBank/DDBJ databases">
        <title>YIM 75507 draft genome.</title>
        <authorList>
            <person name="Tang S."/>
            <person name="Feng Y."/>
        </authorList>
    </citation>
    <scope>NUCLEOTIDE SEQUENCE [LARGE SCALE GENOMIC DNA]</scope>
    <source>
        <strain evidence="3 4">YIM 75507</strain>
    </source>
</reference>
<feature type="signal peptide" evidence="2">
    <location>
        <begin position="1"/>
        <end position="22"/>
    </location>
</feature>
<dbReference type="RefSeq" id="WP_119929649.1">
    <property type="nucleotide sequence ID" value="NZ_QZEY01000014.1"/>
</dbReference>
<evidence type="ECO:0000313" key="4">
    <source>
        <dbReference type="Proteomes" id="UP000265768"/>
    </source>
</evidence>